<keyword evidence="13" id="KW-1185">Reference proteome</keyword>
<keyword evidence="4 9" id="KW-0812">Transmembrane</keyword>
<dbReference type="OrthoDB" id="3053196at2759"/>
<evidence type="ECO:0000256" key="3">
    <source>
        <dbReference type="ARBA" id="ARBA00022679"/>
    </source>
</evidence>
<dbReference type="GO" id="GO:0005789">
    <property type="term" value="C:endoplasmic reticulum membrane"/>
    <property type="evidence" value="ECO:0007669"/>
    <property type="project" value="UniProtKB-SubCell"/>
</dbReference>
<keyword evidence="8" id="KW-0325">Glycoprotein</keyword>
<dbReference type="AlphaFoldDB" id="A0A1M8AAN5"/>
<reference evidence="13" key="1">
    <citation type="journal article" date="2017" name="Nucleic Acids Res.">
        <title>Proteogenomics produces comprehensive and highly accurate protein-coding gene annotation in a complete genome assembly of Malassezia sympodialis.</title>
        <authorList>
            <person name="Zhu Y."/>
            <person name="Engstroem P.G."/>
            <person name="Tellgren-Roth C."/>
            <person name="Baudo C.D."/>
            <person name="Kennell J.C."/>
            <person name="Sun S."/>
            <person name="Billmyre R.B."/>
            <person name="Schroeder M.S."/>
            <person name="Andersson A."/>
            <person name="Holm T."/>
            <person name="Sigurgeirsson B."/>
            <person name="Wu G."/>
            <person name="Sankaranarayanan S.R."/>
            <person name="Siddharthan R."/>
            <person name="Sanyal K."/>
            <person name="Lundeberg J."/>
            <person name="Nystedt B."/>
            <person name="Boekhout T."/>
            <person name="Dawson T.L. Jr."/>
            <person name="Heitman J."/>
            <person name="Scheynius A."/>
            <person name="Lehtioe J."/>
        </authorList>
    </citation>
    <scope>NUCLEOTIDE SEQUENCE [LARGE SCALE GENOMIC DNA]</scope>
    <source>
        <strain evidence="13">ATCC 42132</strain>
    </source>
</reference>
<feature type="transmembrane region" description="Helical" evidence="10">
    <location>
        <begin position="360"/>
        <end position="377"/>
    </location>
</feature>
<dbReference type="Proteomes" id="UP000186303">
    <property type="component" value="Chromosome 6"/>
</dbReference>
<dbReference type="PROSITE" id="PS50922">
    <property type="entry name" value="TLC"/>
    <property type="match status" value="1"/>
</dbReference>
<dbReference type="PANTHER" id="PTHR12560">
    <property type="entry name" value="LONGEVITY ASSURANCE FACTOR 1 LAG1"/>
    <property type="match status" value="1"/>
</dbReference>
<name>A0A1M8AAN5_MALS4</name>
<feature type="transmembrane region" description="Helical" evidence="10">
    <location>
        <begin position="28"/>
        <end position="52"/>
    </location>
</feature>
<dbReference type="InterPro" id="IPR016439">
    <property type="entry name" value="Lag1/Lac1-like"/>
</dbReference>
<dbReference type="GO" id="GO:0050291">
    <property type="term" value="F:sphingosine N-acyltransferase activity"/>
    <property type="evidence" value="ECO:0007669"/>
    <property type="project" value="InterPro"/>
</dbReference>
<keyword evidence="5" id="KW-0256">Endoplasmic reticulum</keyword>
<evidence type="ECO:0000256" key="10">
    <source>
        <dbReference type="SAM" id="Phobius"/>
    </source>
</evidence>
<proteinExistence type="inferred from homology"/>
<sequence length="406" mass="47969">MRESTVGTTRGPNAAEPKKNSFFKDVIMLRWLVSPTLALQLASLFVLGYLVFEHVLPVSINPFRPFLFLSYRLPESQVLLRITQNRLYGPAPTYSADNAIATGIRSFFQGVHATLFPDEPKLLRFGKGIFDVCFMSYYVIVFSFLRQTITERVFKPMAARWGIKSPNKQTRFAEQGYALTYWGTTSIFGLYVMSFQDSWWYNLEHLWYQYPHWQMRPELKLYYLLQASYWLQQAFVMLLGLERPRKDYYELVAHHLVTLWLIGWSYFINLTMIGTTVFVCMDIPDTWLALSKMLNYLDLNLAAAIIYSTFMVVWSYFRIYLSALTIYSVYKHYTLIPAYARTFYPSQGHWLVWWMQCHQVFAPLFLLLLLNIFWYVIMWRVLYRALCGVYGDTREDGEDEEPPKQE</sequence>
<feature type="transmembrane region" description="Helical" evidence="10">
    <location>
        <begin position="178"/>
        <end position="201"/>
    </location>
</feature>
<comment type="similarity">
    <text evidence="2">Belongs to the sphingosine N-acyltransferase family.</text>
</comment>
<dbReference type="VEuPathDB" id="FungiDB:MSYG_3850"/>
<dbReference type="InterPro" id="IPR006634">
    <property type="entry name" value="TLC-dom"/>
</dbReference>
<protein>
    <submittedName>
        <fullName evidence="12">Similar to S.cerevisiae protein LAC1 (Ceramide synthase component)</fullName>
    </submittedName>
</protein>
<gene>
    <name evidence="12" type="ORF">MSYG_3850</name>
</gene>
<evidence type="ECO:0000259" key="11">
    <source>
        <dbReference type="PROSITE" id="PS50922"/>
    </source>
</evidence>
<evidence type="ECO:0000313" key="13">
    <source>
        <dbReference type="Proteomes" id="UP000186303"/>
    </source>
</evidence>
<evidence type="ECO:0000256" key="2">
    <source>
        <dbReference type="ARBA" id="ARBA00009808"/>
    </source>
</evidence>
<evidence type="ECO:0000256" key="1">
    <source>
        <dbReference type="ARBA" id="ARBA00004477"/>
    </source>
</evidence>
<evidence type="ECO:0000256" key="5">
    <source>
        <dbReference type="ARBA" id="ARBA00022824"/>
    </source>
</evidence>
<evidence type="ECO:0000256" key="6">
    <source>
        <dbReference type="ARBA" id="ARBA00022989"/>
    </source>
</evidence>
<keyword evidence="3" id="KW-0808">Transferase</keyword>
<feature type="transmembrane region" description="Helical" evidence="10">
    <location>
        <begin position="253"/>
        <end position="279"/>
    </location>
</feature>
<feature type="domain" description="TLC" evidence="11">
    <location>
        <begin position="167"/>
        <end position="387"/>
    </location>
</feature>
<dbReference type="STRING" id="1230383.A0A1M8AAN5"/>
<evidence type="ECO:0000313" key="12">
    <source>
        <dbReference type="EMBL" id="SHO79501.1"/>
    </source>
</evidence>
<dbReference type="OMA" id="HVLNLKI"/>
<comment type="subcellular location">
    <subcellularLocation>
        <location evidence="1">Endoplasmic reticulum membrane</location>
        <topology evidence="1">Multi-pass membrane protein</topology>
    </subcellularLocation>
</comment>
<dbReference type="Pfam" id="PF03798">
    <property type="entry name" value="TRAM_LAG1_CLN8"/>
    <property type="match status" value="1"/>
</dbReference>
<keyword evidence="6 10" id="KW-1133">Transmembrane helix</keyword>
<dbReference type="PANTHER" id="PTHR12560:SF11">
    <property type="entry name" value="CERAMIDE SYNTHASE LAC1-RELATED"/>
    <property type="match status" value="1"/>
</dbReference>
<evidence type="ECO:0000256" key="9">
    <source>
        <dbReference type="PROSITE-ProRule" id="PRU00205"/>
    </source>
</evidence>
<keyword evidence="7 9" id="KW-0472">Membrane</keyword>
<dbReference type="EMBL" id="LT671826">
    <property type="protein sequence ID" value="SHO79501.1"/>
    <property type="molecule type" value="Genomic_DNA"/>
</dbReference>
<dbReference type="SMART" id="SM00724">
    <property type="entry name" value="TLC"/>
    <property type="match status" value="1"/>
</dbReference>
<organism evidence="12 13">
    <name type="scientific">Malassezia sympodialis (strain ATCC 42132)</name>
    <name type="common">Atopic eczema-associated yeast</name>
    <dbReference type="NCBI Taxonomy" id="1230383"/>
    <lineage>
        <taxon>Eukaryota</taxon>
        <taxon>Fungi</taxon>
        <taxon>Dikarya</taxon>
        <taxon>Basidiomycota</taxon>
        <taxon>Ustilaginomycotina</taxon>
        <taxon>Malasseziomycetes</taxon>
        <taxon>Malasseziales</taxon>
        <taxon>Malasseziaceae</taxon>
        <taxon>Malassezia</taxon>
    </lineage>
</organism>
<feature type="transmembrane region" description="Helical" evidence="10">
    <location>
        <begin position="299"/>
        <end position="317"/>
    </location>
</feature>
<feature type="transmembrane region" description="Helical" evidence="10">
    <location>
        <begin position="125"/>
        <end position="145"/>
    </location>
</feature>
<evidence type="ECO:0000256" key="8">
    <source>
        <dbReference type="ARBA" id="ARBA00023180"/>
    </source>
</evidence>
<evidence type="ECO:0000256" key="4">
    <source>
        <dbReference type="ARBA" id="ARBA00022692"/>
    </source>
</evidence>
<dbReference type="GO" id="GO:0046513">
    <property type="term" value="P:ceramide biosynthetic process"/>
    <property type="evidence" value="ECO:0007669"/>
    <property type="project" value="InterPro"/>
</dbReference>
<accession>A0A1M8AAN5</accession>
<evidence type="ECO:0000256" key="7">
    <source>
        <dbReference type="ARBA" id="ARBA00023136"/>
    </source>
</evidence>